<gene>
    <name evidence="1" type="ORF">EFL95_03580</name>
</gene>
<reference evidence="1 2" key="1">
    <citation type="submission" date="2018-11" db="EMBL/GenBank/DDBJ databases">
        <authorList>
            <person name="Li F."/>
        </authorList>
    </citation>
    <scope>NUCLEOTIDE SEQUENCE [LARGE SCALE GENOMIC DNA]</scope>
    <source>
        <strain evidence="1 2">KIS18-7</strain>
    </source>
</reference>
<dbReference type="AlphaFoldDB" id="A0A3N0E0P0"/>
<keyword evidence="2" id="KW-1185">Reference proteome</keyword>
<protein>
    <submittedName>
        <fullName evidence="1">Uncharacterized protein</fullName>
    </submittedName>
</protein>
<evidence type="ECO:0000313" key="1">
    <source>
        <dbReference type="EMBL" id="RNL81424.1"/>
    </source>
</evidence>
<evidence type="ECO:0000313" key="2">
    <source>
        <dbReference type="Proteomes" id="UP000277094"/>
    </source>
</evidence>
<accession>A0A3N0E0P0</accession>
<sequence length="238" mass="24513">MVSSAVLLVLLVGCGGQSDSAGPRFARDGDPALARALSFHYDRIGKYGQMDQVLTISSSATVPMTITARLTALDSDGKVLPGVTVAGVYGTEVGDQVLMPGDNLDVLTLTGTGAAKVRGVEVSKLRAARAQGVGVARVPVSARVVNAAGFDIATRFAGNGIQVENTNTVGLDVQVVAIIWSRPGKGESQQALQVLRIGGPTRVPGSESVAVRPSATVAEAIERYGPTNAESIRAYVTP</sequence>
<dbReference type="Proteomes" id="UP000277094">
    <property type="component" value="Unassembled WGS sequence"/>
</dbReference>
<name>A0A3N0E0P0_9ACTN</name>
<dbReference type="OrthoDB" id="4166289at2"/>
<comment type="caution">
    <text evidence="1">The sequence shown here is derived from an EMBL/GenBank/DDBJ whole genome shotgun (WGS) entry which is preliminary data.</text>
</comment>
<dbReference type="EMBL" id="RJSG01000001">
    <property type="protein sequence ID" value="RNL81424.1"/>
    <property type="molecule type" value="Genomic_DNA"/>
</dbReference>
<proteinExistence type="predicted"/>
<organism evidence="1 2">
    <name type="scientific">Nocardioides marmorisolisilvae</name>
    <dbReference type="NCBI Taxonomy" id="1542737"/>
    <lineage>
        <taxon>Bacteria</taxon>
        <taxon>Bacillati</taxon>
        <taxon>Actinomycetota</taxon>
        <taxon>Actinomycetes</taxon>
        <taxon>Propionibacteriales</taxon>
        <taxon>Nocardioidaceae</taxon>
        <taxon>Nocardioides</taxon>
    </lineage>
</organism>
<dbReference type="RefSeq" id="WP_123232628.1">
    <property type="nucleotide sequence ID" value="NZ_RJSG01000001.1"/>
</dbReference>